<evidence type="ECO:0000313" key="5">
    <source>
        <dbReference type="Ensembl" id="ENSVKKP00000023103.1"/>
    </source>
</evidence>
<feature type="domain" description="Ig-like" evidence="4">
    <location>
        <begin position="274"/>
        <end position="363"/>
    </location>
</feature>
<dbReference type="InterPro" id="IPR013783">
    <property type="entry name" value="Ig-like_fold"/>
</dbReference>
<keyword evidence="1" id="KW-0732">Signal</keyword>
<dbReference type="AlphaFoldDB" id="A0A8D2Q6U5"/>
<keyword evidence="2" id="KW-1015">Disulfide bond</keyword>
<accession>A0A8D2Q6U5</accession>
<evidence type="ECO:0000256" key="1">
    <source>
        <dbReference type="ARBA" id="ARBA00022729"/>
    </source>
</evidence>
<dbReference type="InterPro" id="IPR013151">
    <property type="entry name" value="Immunoglobulin_dom"/>
</dbReference>
<dbReference type="Proteomes" id="UP000694545">
    <property type="component" value="Unplaced"/>
</dbReference>
<keyword evidence="6" id="KW-1185">Reference proteome</keyword>
<dbReference type="Pfam" id="PF00047">
    <property type="entry name" value="ig"/>
    <property type="match status" value="1"/>
</dbReference>
<name>A0A8D2Q6U5_VARKO</name>
<dbReference type="Ensembl" id="ENSVKKT00000023676.1">
    <property type="protein sequence ID" value="ENSVKKP00000023103.1"/>
    <property type="gene ID" value="ENSVKKG00000015273.1"/>
</dbReference>
<reference evidence="5" key="2">
    <citation type="submission" date="2025-09" db="UniProtKB">
        <authorList>
            <consortium name="Ensembl"/>
        </authorList>
    </citation>
    <scope>IDENTIFICATION</scope>
</reference>
<dbReference type="SUPFAM" id="SSF48726">
    <property type="entry name" value="Immunoglobulin"/>
    <property type="match status" value="4"/>
</dbReference>
<dbReference type="FunFam" id="2.60.40.10:FF:000049">
    <property type="entry name" value="Leukocyte immunoglobulin-like receptor subfamily B member 1"/>
    <property type="match status" value="2"/>
</dbReference>
<protein>
    <recommendedName>
        <fullName evidence="4">Ig-like domain-containing protein</fullName>
    </recommendedName>
</protein>
<dbReference type="PROSITE" id="PS50835">
    <property type="entry name" value="IG_LIKE"/>
    <property type="match status" value="2"/>
</dbReference>
<dbReference type="SMART" id="SM00409">
    <property type="entry name" value="IG"/>
    <property type="match status" value="3"/>
</dbReference>
<feature type="domain" description="Ig-like" evidence="4">
    <location>
        <begin position="166"/>
        <end position="241"/>
    </location>
</feature>
<dbReference type="InterPro" id="IPR050412">
    <property type="entry name" value="Ig-like_Receptors_ImmuneReg"/>
</dbReference>
<evidence type="ECO:0000313" key="6">
    <source>
        <dbReference type="Proteomes" id="UP000694545"/>
    </source>
</evidence>
<sequence length="450" mass="50925">KPSMQLQRKGQLALDAEVTIRCRGPEKALRFSLLRSKQIKASQLAEPDSRVATFRIFMGTWKDAGGYTCRYHHKEHPFVWSNQSNPVELILRGEELTLEFCIPPPCLGNAPEMFEEDRSTAEFPLSLMSPEDAGTYACQYHRKGKRFLLSEPSDPVELRLRGERLPSSSVLPGDEIKVGERVDFSCESKHYKHYERPTFYFFKEGTPGRLQVKWKKPLFPFRRAQFYIPNAQPGDGGTYWCAYCFSTAYSQTCSKPSRIHHINIAGEYPTLSRPSIRIRPKPQISLGLNATIECQGPEYYFHLTFFLFKSGNLIASQKEEPMKNTTQFLLSSVRLEDAGSYSCRYQRIVPFAQSEPSDAVELTVTGEGNVGAWKPTSLLSSSCQGDLHNALWCFCIGFFPLAIDLPETCIVFIERQVGKEKPQFCATKIYSACVYILGAAACVSFLCIKN</sequence>
<keyword evidence="3" id="KW-0393">Immunoglobulin domain</keyword>
<dbReference type="PANTHER" id="PTHR11738:SF186">
    <property type="entry name" value="OSTEOCLAST-ASSOCIATED IMMUNOGLOBULIN-LIKE RECEPTOR"/>
    <property type="match status" value="1"/>
</dbReference>
<evidence type="ECO:0000259" key="4">
    <source>
        <dbReference type="PROSITE" id="PS50835"/>
    </source>
</evidence>
<reference evidence="5" key="1">
    <citation type="submission" date="2025-08" db="UniProtKB">
        <authorList>
            <consortium name="Ensembl"/>
        </authorList>
    </citation>
    <scope>IDENTIFICATION</scope>
</reference>
<dbReference type="InterPro" id="IPR003599">
    <property type="entry name" value="Ig_sub"/>
</dbReference>
<evidence type="ECO:0000256" key="2">
    <source>
        <dbReference type="ARBA" id="ARBA00023157"/>
    </source>
</evidence>
<dbReference type="PANTHER" id="PTHR11738">
    <property type="entry name" value="MHC CLASS I NK CELL RECEPTOR"/>
    <property type="match status" value="1"/>
</dbReference>
<dbReference type="InterPro" id="IPR007110">
    <property type="entry name" value="Ig-like_dom"/>
</dbReference>
<organism evidence="5 6">
    <name type="scientific">Varanus komodoensis</name>
    <name type="common">Komodo dragon</name>
    <dbReference type="NCBI Taxonomy" id="61221"/>
    <lineage>
        <taxon>Eukaryota</taxon>
        <taxon>Metazoa</taxon>
        <taxon>Chordata</taxon>
        <taxon>Craniata</taxon>
        <taxon>Vertebrata</taxon>
        <taxon>Euteleostomi</taxon>
        <taxon>Lepidosauria</taxon>
        <taxon>Squamata</taxon>
        <taxon>Bifurcata</taxon>
        <taxon>Unidentata</taxon>
        <taxon>Episquamata</taxon>
        <taxon>Toxicofera</taxon>
        <taxon>Anguimorpha</taxon>
        <taxon>Paleoanguimorpha</taxon>
        <taxon>Varanoidea</taxon>
        <taxon>Varanidae</taxon>
        <taxon>Varanus</taxon>
    </lineage>
</organism>
<dbReference type="GO" id="GO:0002764">
    <property type="term" value="P:immune response-regulating signaling pathway"/>
    <property type="evidence" value="ECO:0007669"/>
    <property type="project" value="TreeGrafter"/>
</dbReference>
<evidence type="ECO:0000256" key="3">
    <source>
        <dbReference type="ARBA" id="ARBA00023319"/>
    </source>
</evidence>
<proteinExistence type="predicted"/>
<dbReference type="Gene3D" id="2.60.40.10">
    <property type="entry name" value="Immunoglobulins"/>
    <property type="match status" value="4"/>
</dbReference>
<dbReference type="InterPro" id="IPR036179">
    <property type="entry name" value="Ig-like_dom_sf"/>
</dbReference>